<gene>
    <name evidence="2" type="ORF">HPS55_05085</name>
</gene>
<dbReference type="Gene3D" id="3.40.50.300">
    <property type="entry name" value="P-loop containing nucleotide triphosphate hydrolases"/>
    <property type="match status" value="1"/>
</dbReference>
<dbReference type="PANTHER" id="PTHR37291:SF1">
    <property type="entry name" value="TYPE IV METHYL-DIRECTED RESTRICTION ENZYME ECOKMCRB SUBUNIT"/>
    <property type="match status" value="1"/>
</dbReference>
<dbReference type="Pfam" id="PF07728">
    <property type="entry name" value="AAA_5"/>
    <property type="match status" value="1"/>
</dbReference>
<reference evidence="2 3" key="1">
    <citation type="submission" date="2020-05" db="EMBL/GenBank/DDBJ databases">
        <title>Distinct polysaccharide utilization as determinants for interspecies competition between intestinal Prevotella spp.</title>
        <authorList>
            <person name="Galvez E.J.C."/>
            <person name="Iljazovic A."/>
            <person name="Strowig T."/>
        </authorList>
    </citation>
    <scope>NUCLEOTIDE SEQUENCE [LARGE SCALE GENOMIC DNA]</scope>
    <source>
        <strain evidence="2 3">PROD</strain>
    </source>
</reference>
<dbReference type="SUPFAM" id="SSF52540">
    <property type="entry name" value="P-loop containing nucleoside triphosphate hydrolases"/>
    <property type="match status" value="1"/>
</dbReference>
<comment type="caution">
    <text evidence="2">The sequence shown here is derived from an EMBL/GenBank/DDBJ whole genome shotgun (WGS) entry which is preliminary data.</text>
</comment>
<proteinExistence type="predicted"/>
<feature type="domain" description="ATPase dynein-related AAA" evidence="1">
    <location>
        <begin position="209"/>
        <end position="421"/>
    </location>
</feature>
<accession>A0ABX2ASI9</accession>
<sequence>MEEIIKHINDTNASYRNINAGDAKNTDLFLDNEHFELFRDCGEQVIVRFDKENLTKAILFICSILPRKFDQSATHKLVKFSKEFVLNQLALLDVLFTVDGQTVNTITQAWNARKDILKKNGETDKRFYFNGLLKDISYIDHSGKLIQDKFTIRNYLAGGYSELHIRKAIDGVFDIRIENVTTPYADGKEHGFEELQIQASNPSNHLQQIFYGAPGTGKSYKINEITKEEDVIRTTFHPDTDYSTFVGAYKPTTIEEEVMTVIGTKAVPVENPDGSQRKESKIVYEFVPQAFLQAYTSAWEKYAKAENGEAEKQYLVIEEINRGNCAQIFGDLFQLLDRNEAGFSDYPITADADMKRQLSKTFSGFTLPQADAINAYYHGRNVCKEVLDGDILLLPDNLYIWATMNTSDQSLFPIDSAFKRRWDWTYRPICDAGKGWLIEADGNLYDWWQFVERINDKIGSTTNSEDKKLGYFFCKATDGIISAETFVGKVVFYLWNDVFKDYEFSDTIFDDGNGGKIAFDRFYTVVDGATKVAEENISRFLENLGIKPKTSETVPTKDVVNTTSIIKVNGVEVKKINAIPYTAIEEYVKLNSEKSAQEVVEVWAPFKKYSVSSWVVANEKEHDRMDERYANYSYRIDCADGNSIWVNKDGWMHHPANQKLRDTINEFINAVNEADLGVTITEERI</sequence>
<dbReference type="InterPro" id="IPR027417">
    <property type="entry name" value="P-loop_NTPase"/>
</dbReference>
<dbReference type="InterPro" id="IPR052934">
    <property type="entry name" value="Methyl-DNA_Rec/Restrict_Enz"/>
</dbReference>
<evidence type="ECO:0000313" key="2">
    <source>
        <dbReference type="EMBL" id="NPE13707.1"/>
    </source>
</evidence>
<protein>
    <submittedName>
        <fullName evidence="2">AAA domain-containing protein</fullName>
    </submittedName>
</protein>
<name>A0ABX2ASI9_9BACT</name>
<organism evidence="2 3">
    <name type="scientific">Xylanibacter rodentium</name>
    <dbReference type="NCBI Taxonomy" id="2736289"/>
    <lineage>
        <taxon>Bacteria</taxon>
        <taxon>Pseudomonadati</taxon>
        <taxon>Bacteroidota</taxon>
        <taxon>Bacteroidia</taxon>
        <taxon>Bacteroidales</taxon>
        <taxon>Prevotellaceae</taxon>
        <taxon>Xylanibacter</taxon>
    </lineage>
</organism>
<evidence type="ECO:0000259" key="1">
    <source>
        <dbReference type="Pfam" id="PF07728"/>
    </source>
</evidence>
<dbReference type="InterPro" id="IPR011704">
    <property type="entry name" value="ATPase_dyneun-rel_AAA"/>
</dbReference>
<dbReference type="PANTHER" id="PTHR37291">
    <property type="entry name" value="5-METHYLCYTOSINE-SPECIFIC RESTRICTION ENZYME B"/>
    <property type="match status" value="1"/>
</dbReference>
<dbReference type="EMBL" id="JABKKE010000006">
    <property type="protein sequence ID" value="NPE13707.1"/>
    <property type="molecule type" value="Genomic_DNA"/>
</dbReference>
<evidence type="ECO:0000313" key="3">
    <source>
        <dbReference type="Proteomes" id="UP001193734"/>
    </source>
</evidence>
<dbReference type="Proteomes" id="UP001193734">
    <property type="component" value="Unassembled WGS sequence"/>
</dbReference>
<keyword evidence="3" id="KW-1185">Reference proteome</keyword>